<sequence length="74" mass="8998">MSIKNQEFSTWVIFFIWIGDWGQMYEERNGNRDEDERERACDKPMIITRGIIILNAFKTRCKIFHLQLRLHPQL</sequence>
<dbReference type="Proteomes" id="UP000615446">
    <property type="component" value="Unassembled WGS sequence"/>
</dbReference>
<accession>A0A8H3KS98</accession>
<gene>
    <name evidence="1" type="ORF">RCL2_000139100</name>
</gene>
<dbReference type="EMBL" id="BLAL01000011">
    <property type="protein sequence ID" value="GES73884.1"/>
    <property type="molecule type" value="Genomic_DNA"/>
</dbReference>
<evidence type="ECO:0000313" key="1">
    <source>
        <dbReference type="EMBL" id="GES73884.1"/>
    </source>
</evidence>
<evidence type="ECO:0000313" key="2">
    <source>
        <dbReference type="Proteomes" id="UP000615446"/>
    </source>
</evidence>
<comment type="caution">
    <text evidence="1">The sequence shown here is derived from an EMBL/GenBank/DDBJ whole genome shotgun (WGS) entry which is preliminary data.</text>
</comment>
<organism evidence="1 2">
    <name type="scientific">Rhizophagus clarus</name>
    <dbReference type="NCBI Taxonomy" id="94130"/>
    <lineage>
        <taxon>Eukaryota</taxon>
        <taxon>Fungi</taxon>
        <taxon>Fungi incertae sedis</taxon>
        <taxon>Mucoromycota</taxon>
        <taxon>Glomeromycotina</taxon>
        <taxon>Glomeromycetes</taxon>
        <taxon>Glomerales</taxon>
        <taxon>Glomeraceae</taxon>
        <taxon>Rhizophagus</taxon>
    </lineage>
</organism>
<protein>
    <submittedName>
        <fullName evidence="1">Uncharacterized protein</fullName>
    </submittedName>
</protein>
<dbReference type="AlphaFoldDB" id="A0A8H3KS98"/>
<name>A0A8H3KS98_9GLOM</name>
<reference evidence="1" key="1">
    <citation type="submission" date="2019-10" db="EMBL/GenBank/DDBJ databases">
        <title>Conservation and host-specific expression of non-tandemly repeated heterogenous ribosome RNA gene in arbuscular mycorrhizal fungi.</title>
        <authorList>
            <person name="Maeda T."/>
            <person name="Kobayashi Y."/>
            <person name="Nakagawa T."/>
            <person name="Ezawa T."/>
            <person name="Yamaguchi K."/>
            <person name="Bino T."/>
            <person name="Nishimoto Y."/>
            <person name="Shigenobu S."/>
            <person name="Kawaguchi M."/>
        </authorList>
    </citation>
    <scope>NUCLEOTIDE SEQUENCE</scope>
    <source>
        <strain evidence="1">HR1</strain>
    </source>
</reference>
<proteinExistence type="predicted"/>